<dbReference type="PROSITE" id="PS51186">
    <property type="entry name" value="GNAT"/>
    <property type="match status" value="1"/>
</dbReference>
<evidence type="ECO:0000313" key="4">
    <source>
        <dbReference type="EMBL" id="GAA5151373.1"/>
    </source>
</evidence>
<evidence type="ECO:0000313" key="5">
    <source>
        <dbReference type="Proteomes" id="UP001428817"/>
    </source>
</evidence>
<dbReference type="SUPFAM" id="SSF55729">
    <property type="entry name" value="Acyl-CoA N-acyltransferases (Nat)"/>
    <property type="match status" value="1"/>
</dbReference>
<evidence type="ECO:0000259" key="3">
    <source>
        <dbReference type="PROSITE" id="PS51186"/>
    </source>
</evidence>
<keyword evidence="5" id="KW-1185">Reference proteome</keyword>
<evidence type="ECO:0000256" key="2">
    <source>
        <dbReference type="ARBA" id="ARBA00023315"/>
    </source>
</evidence>
<protein>
    <recommendedName>
        <fullName evidence="3">N-acetyltransferase domain-containing protein</fullName>
    </recommendedName>
</protein>
<dbReference type="InterPro" id="IPR016181">
    <property type="entry name" value="Acyl_CoA_acyltransferase"/>
</dbReference>
<proteinExistence type="predicted"/>
<name>A0ABP9PSJ2_9PSEU</name>
<dbReference type="EMBL" id="BAABJP010000007">
    <property type="protein sequence ID" value="GAA5151373.1"/>
    <property type="molecule type" value="Genomic_DNA"/>
</dbReference>
<sequence>MNVTENAGQPEIVFRALDAGGEFPSVVGPLVEAAKRELPGRPELEPPDEGEYAAKNRGVLLVAYLGRQASATGGYRAFPGDPTGNTAEVRRMFVRTGARRSGLGRTMLAELEERAWDDEYGQMLLYATEDLAAARALYEMAGYRRHTDFDPKDDSGRLAYVKQLNGQAN</sequence>
<dbReference type="PANTHER" id="PTHR43877">
    <property type="entry name" value="AMINOALKYLPHOSPHONATE N-ACETYLTRANSFERASE-RELATED-RELATED"/>
    <property type="match status" value="1"/>
</dbReference>
<organism evidence="4 5">
    <name type="scientific">Pseudonocardia eucalypti</name>
    <dbReference type="NCBI Taxonomy" id="648755"/>
    <lineage>
        <taxon>Bacteria</taxon>
        <taxon>Bacillati</taxon>
        <taxon>Actinomycetota</taxon>
        <taxon>Actinomycetes</taxon>
        <taxon>Pseudonocardiales</taxon>
        <taxon>Pseudonocardiaceae</taxon>
        <taxon>Pseudonocardia</taxon>
    </lineage>
</organism>
<dbReference type="Gene3D" id="3.40.630.30">
    <property type="match status" value="1"/>
</dbReference>
<dbReference type="Proteomes" id="UP001428817">
    <property type="component" value="Unassembled WGS sequence"/>
</dbReference>
<keyword evidence="2" id="KW-0012">Acyltransferase</keyword>
<dbReference type="RefSeq" id="WP_185064549.1">
    <property type="nucleotide sequence ID" value="NZ_BAABJP010000007.1"/>
</dbReference>
<keyword evidence="1" id="KW-0808">Transferase</keyword>
<feature type="domain" description="N-acetyltransferase" evidence="3">
    <location>
        <begin position="12"/>
        <end position="167"/>
    </location>
</feature>
<dbReference type="Pfam" id="PF00583">
    <property type="entry name" value="Acetyltransf_1"/>
    <property type="match status" value="1"/>
</dbReference>
<dbReference type="InterPro" id="IPR050832">
    <property type="entry name" value="Bact_Acetyltransf"/>
</dbReference>
<gene>
    <name evidence="4" type="ORF">GCM10023321_18300</name>
</gene>
<comment type="caution">
    <text evidence="4">The sequence shown here is derived from an EMBL/GenBank/DDBJ whole genome shotgun (WGS) entry which is preliminary data.</text>
</comment>
<accession>A0ABP9PSJ2</accession>
<reference evidence="5" key="1">
    <citation type="journal article" date="2019" name="Int. J. Syst. Evol. Microbiol.">
        <title>The Global Catalogue of Microorganisms (GCM) 10K type strain sequencing project: providing services to taxonomists for standard genome sequencing and annotation.</title>
        <authorList>
            <consortium name="The Broad Institute Genomics Platform"/>
            <consortium name="The Broad Institute Genome Sequencing Center for Infectious Disease"/>
            <person name="Wu L."/>
            <person name="Ma J."/>
        </authorList>
    </citation>
    <scope>NUCLEOTIDE SEQUENCE [LARGE SCALE GENOMIC DNA]</scope>
    <source>
        <strain evidence="5">JCM 18303</strain>
    </source>
</reference>
<evidence type="ECO:0000256" key="1">
    <source>
        <dbReference type="ARBA" id="ARBA00022679"/>
    </source>
</evidence>
<dbReference type="InterPro" id="IPR000182">
    <property type="entry name" value="GNAT_dom"/>
</dbReference>
<dbReference type="PANTHER" id="PTHR43877:SF2">
    <property type="entry name" value="AMINOALKYLPHOSPHONATE N-ACETYLTRANSFERASE-RELATED"/>
    <property type="match status" value="1"/>
</dbReference>
<dbReference type="CDD" id="cd04301">
    <property type="entry name" value="NAT_SF"/>
    <property type="match status" value="1"/>
</dbReference>